<dbReference type="InterPro" id="IPR029044">
    <property type="entry name" value="Nucleotide-diphossugar_trans"/>
</dbReference>
<reference evidence="2 3" key="1">
    <citation type="submission" date="2020-08" db="EMBL/GenBank/DDBJ databases">
        <title>A Genomic Blueprint of the Chicken Gut Microbiome.</title>
        <authorList>
            <person name="Gilroy R."/>
            <person name="Ravi A."/>
            <person name="Getino M."/>
            <person name="Pursley I."/>
            <person name="Horton D.L."/>
            <person name="Alikhan N.-F."/>
            <person name="Baker D."/>
            <person name="Gharbi K."/>
            <person name="Hall N."/>
            <person name="Watson M."/>
            <person name="Adriaenssens E.M."/>
            <person name="Foster-Nyarko E."/>
            <person name="Jarju S."/>
            <person name="Secka A."/>
            <person name="Antonio M."/>
            <person name="Oren A."/>
            <person name="Chaudhuri R."/>
            <person name="La Ragione R.M."/>
            <person name="Hildebrand F."/>
            <person name="Pallen M.J."/>
        </authorList>
    </citation>
    <scope>NUCLEOTIDE SEQUENCE [LARGE SCALE GENOMIC DNA]</scope>
    <source>
        <strain evidence="2 3">Sa3CVN1</strain>
    </source>
</reference>
<dbReference type="SUPFAM" id="SSF53448">
    <property type="entry name" value="Nucleotide-diphospho-sugar transferases"/>
    <property type="match status" value="1"/>
</dbReference>
<name>A0ABR8PNZ9_9CLOT</name>
<organism evidence="2 3">
    <name type="scientific">Clostridium cibarium</name>
    <dbReference type="NCBI Taxonomy" id="2762247"/>
    <lineage>
        <taxon>Bacteria</taxon>
        <taxon>Bacillati</taxon>
        <taxon>Bacillota</taxon>
        <taxon>Clostridia</taxon>
        <taxon>Eubacteriales</taxon>
        <taxon>Clostridiaceae</taxon>
        <taxon>Clostridium</taxon>
    </lineage>
</organism>
<accession>A0ABR8PNZ9</accession>
<feature type="domain" description="Streptomycin biosynthesis protein StrF" evidence="1">
    <location>
        <begin position="7"/>
        <end position="199"/>
    </location>
</feature>
<dbReference type="RefSeq" id="WP_191767454.1">
    <property type="nucleotide sequence ID" value="NZ_JACSRA010000001.1"/>
</dbReference>
<dbReference type="Gene3D" id="3.90.550.10">
    <property type="entry name" value="Spore Coat Polysaccharide Biosynthesis Protein SpsA, Chain A"/>
    <property type="match status" value="1"/>
</dbReference>
<protein>
    <recommendedName>
        <fullName evidence="1">Streptomycin biosynthesis protein StrF domain-containing protein</fullName>
    </recommendedName>
</protein>
<evidence type="ECO:0000313" key="3">
    <source>
        <dbReference type="Proteomes" id="UP000627781"/>
    </source>
</evidence>
<evidence type="ECO:0000259" key="1">
    <source>
        <dbReference type="Pfam" id="PF13712"/>
    </source>
</evidence>
<dbReference type="EMBL" id="JACSRA010000001">
    <property type="protein sequence ID" value="MBD7909850.1"/>
    <property type="molecule type" value="Genomic_DNA"/>
</dbReference>
<dbReference type="Proteomes" id="UP000627781">
    <property type="component" value="Unassembled WGS sequence"/>
</dbReference>
<comment type="caution">
    <text evidence="2">The sequence shown here is derived from an EMBL/GenBank/DDBJ whole genome shotgun (WGS) entry which is preliminary data.</text>
</comment>
<proteinExistence type="predicted"/>
<dbReference type="InterPro" id="IPR059123">
    <property type="entry name" value="StrF_dom"/>
</dbReference>
<sequence>MNNRKIAFITCVNDKKAYEECLFYIENLYVPDGYEIETIEINYATSITSGYNEAIDKSDAKYKVYLHQDVLIVNKNFIKEIVSIFSKDSNIGMLGVVGSKDLHNSGIWWKSPHKVGTLYESIVKLKIVDYGNEYDIDEVLAIDGCIMITQYDVRWNEEVFDGWHFYDISQCMEFRRKGYKVCVPKQERILCLHDCGIAGTDYY</sequence>
<gene>
    <name evidence="2" type="ORF">H9661_00650</name>
</gene>
<dbReference type="Pfam" id="PF13712">
    <property type="entry name" value="Glyco_tranf_2_5"/>
    <property type="match status" value="1"/>
</dbReference>
<keyword evidence="3" id="KW-1185">Reference proteome</keyword>
<evidence type="ECO:0000313" key="2">
    <source>
        <dbReference type="EMBL" id="MBD7909850.1"/>
    </source>
</evidence>